<feature type="signal peptide" evidence="2">
    <location>
        <begin position="1"/>
        <end position="15"/>
    </location>
</feature>
<sequence length="118" mass="11943">MVLLAFTSIIAITAAASTTVVLCARQKGDSPPAPEQLTPTRAVMLKPISRPRDEATSSPGTPVKTGTQGTITDASSNYQMPSFSGTLMLGSSPGSPASLSTPTGASKSPAVQSPNNKP</sequence>
<dbReference type="EMBL" id="JAUCMV010000001">
    <property type="protein sequence ID" value="KAK0423347.1"/>
    <property type="molecule type" value="Genomic_DNA"/>
</dbReference>
<feature type="compositionally biased region" description="Polar residues" evidence="1">
    <location>
        <begin position="56"/>
        <end position="85"/>
    </location>
</feature>
<evidence type="ECO:0000313" key="4">
    <source>
        <dbReference type="Proteomes" id="UP001175271"/>
    </source>
</evidence>
<dbReference type="Proteomes" id="UP001175271">
    <property type="component" value="Unassembled WGS sequence"/>
</dbReference>
<name>A0AA39M720_9BILA</name>
<accession>A0AA39M720</accession>
<evidence type="ECO:0000256" key="2">
    <source>
        <dbReference type="SAM" id="SignalP"/>
    </source>
</evidence>
<keyword evidence="2" id="KW-0732">Signal</keyword>
<feature type="compositionally biased region" description="Low complexity" evidence="1">
    <location>
        <begin position="89"/>
        <end position="104"/>
    </location>
</feature>
<feature type="chain" id="PRO_5041300713" evidence="2">
    <location>
        <begin position="16"/>
        <end position="118"/>
    </location>
</feature>
<gene>
    <name evidence="3" type="ORF">QR680_008095</name>
</gene>
<organism evidence="3 4">
    <name type="scientific">Steinernema hermaphroditum</name>
    <dbReference type="NCBI Taxonomy" id="289476"/>
    <lineage>
        <taxon>Eukaryota</taxon>
        <taxon>Metazoa</taxon>
        <taxon>Ecdysozoa</taxon>
        <taxon>Nematoda</taxon>
        <taxon>Chromadorea</taxon>
        <taxon>Rhabditida</taxon>
        <taxon>Tylenchina</taxon>
        <taxon>Panagrolaimomorpha</taxon>
        <taxon>Strongyloidoidea</taxon>
        <taxon>Steinernematidae</taxon>
        <taxon>Steinernema</taxon>
    </lineage>
</organism>
<proteinExistence type="predicted"/>
<feature type="compositionally biased region" description="Polar residues" evidence="1">
    <location>
        <begin position="105"/>
        <end position="118"/>
    </location>
</feature>
<feature type="region of interest" description="Disordered" evidence="1">
    <location>
        <begin position="48"/>
        <end position="118"/>
    </location>
</feature>
<protein>
    <submittedName>
        <fullName evidence="3">Uncharacterized protein</fullName>
    </submittedName>
</protein>
<comment type="caution">
    <text evidence="3">The sequence shown here is derived from an EMBL/GenBank/DDBJ whole genome shotgun (WGS) entry which is preliminary data.</text>
</comment>
<reference evidence="3" key="1">
    <citation type="submission" date="2023-06" db="EMBL/GenBank/DDBJ databases">
        <title>Genomic analysis of the entomopathogenic nematode Steinernema hermaphroditum.</title>
        <authorList>
            <person name="Schwarz E.M."/>
            <person name="Heppert J.K."/>
            <person name="Baniya A."/>
            <person name="Schwartz H.T."/>
            <person name="Tan C.-H."/>
            <person name="Antoshechkin I."/>
            <person name="Sternberg P.W."/>
            <person name="Goodrich-Blair H."/>
            <person name="Dillman A.R."/>
        </authorList>
    </citation>
    <scope>NUCLEOTIDE SEQUENCE</scope>
    <source>
        <strain evidence="3">PS9179</strain>
        <tissue evidence="3">Whole animal</tissue>
    </source>
</reference>
<keyword evidence="4" id="KW-1185">Reference proteome</keyword>
<evidence type="ECO:0000313" key="3">
    <source>
        <dbReference type="EMBL" id="KAK0423347.1"/>
    </source>
</evidence>
<dbReference type="AlphaFoldDB" id="A0AA39M720"/>
<evidence type="ECO:0000256" key="1">
    <source>
        <dbReference type="SAM" id="MobiDB-lite"/>
    </source>
</evidence>